<dbReference type="InterPro" id="IPR011990">
    <property type="entry name" value="TPR-like_helical_dom_sf"/>
</dbReference>
<accession>A0A7S3Q200</accession>
<feature type="compositionally biased region" description="Basic residues" evidence="3">
    <location>
        <begin position="215"/>
        <end position="224"/>
    </location>
</feature>
<dbReference type="PROSITE" id="PS51375">
    <property type="entry name" value="PPR"/>
    <property type="match status" value="2"/>
</dbReference>
<dbReference type="PANTHER" id="PTHR47942:SF63">
    <property type="entry name" value="PENTATRICOPEPTIDE REPEAT-CONTAINING PROTEIN"/>
    <property type="match status" value="1"/>
</dbReference>
<evidence type="ECO:0000256" key="4">
    <source>
        <dbReference type="SAM" id="SignalP"/>
    </source>
</evidence>
<feature type="chain" id="PRO_5031208851" description="Pentacotripeptide-repeat region of PRORP domain-containing protein" evidence="4">
    <location>
        <begin position="20"/>
        <end position="949"/>
    </location>
</feature>
<dbReference type="EMBL" id="HBIO01010044">
    <property type="protein sequence ID" value="CAE0462929.1"/>
    <property type="molecule type" value="Transcribed_RNA"/>
</dbReference>
<evidence type="ECO:0000256" key="1">
    <source>
        <dbReference type="ARBA" id="ARBA00022737"/>
    </source>
</evidence>
<feature type="compositionally biased region" description="Polar residues" evidence="3">
    <location>
        <begin position="165"/>
        <end position="174"/>
    </location>
</feature>
<keyword evidence="1" id="KW-0677">Repeat</keyword>
<dbReference type="Gene3D" id="1.25.40.10">
    <property type="entry name" value="Tetratricopeptide repeat domain"/>
    <property type="match status" value="4"/>
</dbReference>
<feature type="repeat" description="PPR" evidence="2">
    <location>
        <begin position="645"/>
        <end position="675"/>
    </location>
</feature>
<evidence type="ECO:0000256" key="3">
    <source>
        <dbReference type="SAM" id="MobiDB-lite"/>
    </source>
</evidence>
<dbReference type="PANTHER" id="PTHR47942">
    <property type="entry name" value="TETRATRICOPEPTIDE REPEAT (TPR)-LIKE SUPERFAMILY PROTEIN-RELATED"/>
    <property type="match status" value="1"/>
</dbReference>
<dbReference type="Pfam" id="PF13041">
    <property type="entry name" value="PPR_2"/>
    <property type="match status" value="1"/>
</dbReference>
<protein>
    <recommendedName>
        <fullName evidence="6">Pentacotripeptide-repeat region of PRORP domain-containing protein</fullName>
    </recommendedName>
</protein>
<evidence type="ECO:0008006" key="6">
    <source>
        <dbReference type="Google" id="ProtNLM"/>
    </source>
</evidence>
<feature type="region of interest" description="Disordered" evidence="3">
    <location>
        <begin position="215"/>
        <end position="248"/>
    </location>
</feature>
<gene>
    <name evidence="5" type="ORF">CDEB00056_LOCUS7770</name>
</gene>
<evidence type="ECO:0000313" key="5">
    <source>
        <dbReference type="EMBL" id="CAE0462929.1"/>
    </source>
</evidence>
<dbReference type="Pfam" id="PF13812">
    <property type="entry name" value="PPR_3"/>
    <property type="match status" value="2"/>
</dbReference>
<sequence length="949" mass="107184">MRIIFISSVLILLFQKIHPIYSFASLGGRNPVAIKEKTSTAPISTPNKQEIKVQHPPTNKKKHKNGINGKRRNNTTANENRPSLSQHAKTNHKRSSHTQTLHSQPQPQPQPHKLHNNNYSNSTKINARNGKHHNSNNGTPIHRPKRKINGNGQNKGKSKNKNKHQLNTQGPYHDLSTSKLKIKTMSLLQSFDVGEMTAGQAHECGKLIIAWSKRVKQGRSRNRISKNSIETTSRSRSHHHHPNKKSSAKYVAYAAHQAGDMADRLLRRLLQEKEAGNDHAKPSVNLYNSAMNAWTKCGDEAGAQRSLDLLMLMQSNMMISAQNNSTDSNGMDTGMDDLKMKMDIKNYDRIRIIDSNRKKAIEKELKSSEKLDQIGQDVNQRKIPHHKESIHLAKCYLTAVNGCCKVKTIKSVDIATHILLEQMEELQHNGGRETRHFNAVLNAYASMYDHKSVLSLFQRMKELYLGGEVNIKPNSISYNIVIKALSGERRMSCVSKAENVLQEMEDAFYNGDKDMTPDKISYTSTLAAWARFCSKQALEKAELYLGRMIEMYGKGNTKVKPDTVTYNTVLNIIANGKSIDAGTRSLKILENMEKLFEFGDEDVKPNIVSYNAVMKAFSVNVIDDGARQALAILEKLEKDQTLTPDIISYNTVLNAFVKAKDPMSAQALLEKMEESYAEGYHVRPDTYSYNTVISAWAFSGHKRAAEIAERIFDRMETSQIRLDTTTFNTLLSAWGLQNDPLAAERATDILNHMFVVKKSGQYDVTPSAQSYGIVINAWAKSNCPRKAYRAKRLLNEMKDKSRLARSASNDPNGHGKHLQPNSYIYSSVLNACAFTSGTYGVKGEALTIAIETFRECTKRNDVVYGSFIKSCHKLMDHDDARRIPIIEKAFSQCVGDGQVSDFVLLELHSCLEYFPQVYENLLRCDWKWDNDPLTTKDLPRYWSRNVSTR</sequence>
<feature type="compositionally biased region" description="Polar residues" evidence="3">
    <location>
        <begin position="75"/>
        <end position="88"/>
    </location>
</feature>
<feature type="compositionally biased region" description="Polar residues" evidence="3">
    <location>
        <begin position="39"/>
        <end position="48"/>
    </location>
</feature>
<dbReference type="InterPro" id="IPR002885">
    <property type="entry name" value="PPR_rpt"/>
</dbReference>
<reference evidence="5" key="1">
    <citation type="submission" date="2021-01" db="EMBL/GenBank/DDBJ databases">
        <authorList>
            <person name="Corre E."/>
            <person name="Pelletier E."/>
            <person name="Niang G."/>
            <person name="Scheremetjew M."/>
            <person name="Finn R."/>
            <person name="Kale V."/>
            <person name="Holt S."/>
            <person name="Cochrane G."/>
            <person name="Meng A."/>
            <person name="Brown T."/>
            <person name="Cohen L."/>
        </authorList>
    </citation>
    <scope>NUCLEOTIDE SEQUENCE</scope>
    <source>
        <strain evidence="5">MM31A-1</strain>
    </source>
</reference>
<feature type="region of interest" description="Disordered" evidence="3">
    <location>
        <begin position="38"/>
        <end position="174"/>
    </location>
</feature>
<feature type="signal peptide" evidence="4">
    <location>
        <begin position="1"/>
        <end position="19"/>
    </location>
</feature>
<proteinExistence type="predicted"/>
<dbReference type="AlphaFoldDB" id="A0A7S3Q200"/>
<organism evidence="5">
    <name type="scientific">Chaetoceros debilis</name>
    <dbReference type="NCBI Taxonomy" id="122233"/>
    <lineage>
        <taxon>Eukaryota</taxon>
        <taxon>Sar</taxon>
        <taxon>Stramenopiles</taxon>
        <taxon>Ochrophyta</taxon>
        <taxon>Bacillariophyta</taxon>
        <taxon>Coscinodiscophyceae</taxon>
        <taxon>Chaetocerotophycidae</taxon>
        <taxon>Chaetocerotales</taxon>
        <taxon>Chaetocerotaceae</taxon>
        <taxon>Chaetoceros</taxon>
    </lineage>
</organism>
<name>A0A7S3Q200_9STRA</name>
<feature type="compositionally biased region" description="Basic residues" evidence="3">
    <location>
        <begin position="58"/>
        <end position="73"/>
    </location>
</feature>
<dbReference type="InterPro" id="IPR051222">
    <property type="entry name" value="PPR/CCM1_RNA-binding"/>
</dbReference>
<keyword evidence="4" id="KW-0732">Signal</keyword>
<feature type="compositionally biased region" description="Basic residues" evidence="3">
    <location>
        <begin position="235"/>
        <end position="247"/>
    </location>
</feature>
<feature type="compositionally biased region" description="Polar residues" evidence="3">
    <location>
        <begin position="116"/>
        <end position="126"/>
    </location>
</feature>
<evidence type="ECO:0000256" key="2">
    <source>
        <dbReference type="PROSITE-ProRule" id="PRU00708"/>
    </source>
</evidence>
<feature type="repeat" description="PPR" evidence="2">
    <location>
        <begin position="685"/>
        <end position="722"/>
    </location>
</feature>